<feature type="compositionally biased region" description="Basic and acidic residues" evidence="1">
    <location>
        <begin position="16"/>
        <end position="27"/>
    </location>
</feature>
<evidence type="ECO:0000313" key="2">
    <source>
        <dbReference type="EMBL" id="EDN99881.1"/>
    </source>
</evidence>
<dbReference type="GeneID" id="5492802"/>
<keyword evidence="3" id="KW-1185">Reference proteome</keyword>
<gene>
    <name evidence="2" type="ORF">SS1G_02739</name>
</gene>
<dbReference type="KEGG" id="ssl:SS1G_02739"/>
<feature type="region of interest" description="Disordered" evidence="1">
    <location>
        <begin position="1"/>
        <end position="34"/>
    </location>
</feature>
<proteinExistence type="predicted"/>
<organism evidence="2 3">
    <name type="scientific">Sclerotinia sclerotiorum (strain ATCC 18683 / 1980 / Ss-1)</name>
    <name type="common">White mold</name>
    <name type="synonym">Whetzelinia sclerotiorum</name>
    <dbReference type="NCBI Taxonomy" id="665079"/>
    <lineage>
        <taxon>Eukaryota</taxon>
        <taxon>Fungi</taxon>
        <taxon>Dikarya</taxon>
        <taxon>Ascomycota</taxon>
        <taxon>Pezizomycotina</taxon>
        <taxon>Leotiomycetes</taxon>
        <taxon>Helotiales</taxon>
        <taxon>Sclerotiniaceae</taxon>
        <taxon>Sclerotinia</taxon>
    </lineage>
</organism>
<evidence type="ECO:0000256" key="1">
    <source>
        <dbReference type="SAM" id="MobiDB-lite"/>
    </source>
</evidence>
<protein>
    <submittedName>
        <fullName evidence="2">Uncharacterized protein</fullName>
    </submittedName>
</protein>
<dbReference type="Proteomes" id="UP000001312">
    <property type="component" value="Unassembled WGS sequence"/>
</dbReference>
<dbReference type="InParanoid" id="A7EBQ3"/>
<sequence length="34" mass="3918">MAVKDRPQVSQLHPGLNERGEKSEARWHSSKLFV</sequence>
<accession>A7EBQ3</accession>
<dbReference type="EMBL" id="CH476623">
    <property type="protein sequence ID" value="EDN99881.1"/>
    <property type="molecule type" value="Genomic_DNA"/>
</dbReference>
<dbReference type="HOGENOM" id="CLU_3377363_0_0_1"/>
<reference evidence="3" key="1">
    <citation type="journal article" date="2011" name="PLoS Genet.">
        <title>Genomic analysis of the necrotrophic fungal pathogens Sclerotinia sclerotiorum and Botrytis cinerea.</title>
        <authorList>
            <person name="Amselem J."/>
            <person name="Cuomo C.A."/>
            <person name="van Kan J.A."/>
            <person name="Viaud M."/>
            <person name="Benito E.P."/>
            <person name="Couloux A."/>
            <person name="Coutinho P.M."/>
            <person name="de Vries R.P."/>
            <person name="Dyer P.S."/>
            <person name="Fillinger S."/>
            <person name="Fournier E."/>
            <person name="Gout L."/>
            <person name="Hahn M."/>
            <person name="Kohn L."/>
            <person name="Lapalu N."/>
            <person name="Plummer K.M."/>
            <person name="Pradier J.M."/>
            <person name="Quevillon E."/>
            <person name="Sharon A."/>
            <person name="Simon A."/>
            <person name="ten Have A."/>
            <person name="Tudzynski B."/>
            <person name="Tudzynski P."/>
            <person name="Wincker P."/>
            <person name="Andrew M."/>
            <person name="Anthouard V."/>
            <person name="Beever R.E."/>
            <person name="Beffa R."/>
            <person name="Benoit I."/>
            <person name="Bouzid O."/>
            <person name="Brault B."/>
            <person name="Chen Z."/>
            <person name="Choquer M."/>
            <person name="Collemare J."/>
            <person name="Cotton P."/>
            <person name="Danchin E.G."/>
            <person name="Da Silva C."/>
            <person name="Gautier A."/>
            <person name="Giraud C."/>
            <person name="Giraud T."/>
            <person name="Gonzalez C."/>
            <person name="Grossetete S."/>
            <person name="Guldener U."/>
            <person name="Henrissat B."/>
            <person name="Howlett B.J."/>
            <person name="Kodira C."/>
            <person name="Kretschmer M."/>
            <person name="Lappartient A."/>
            <person name="Leroch M."/>
            <person name="Levis C."/>
            <person name="Mauceli E."/>
            <person name="Neuveglise C."/>
            <person name="Oeser B."/>
            <person name="Pearson M."/>
            <person name="Poulain J."/>
            <person name="Poussereau N."/>
            <person name="Quesneville H."/>
            <person name="Rascle C."/>
            <person name="Schumacher J."/>
            <person name="Segurens B."/>
            <person name="Sexton A."/>
            <person name="Silva E."/>
            <person name="Sirven C."/>
            <person name="Soanes D.M."/>
            <person name="Talbot N.J."/>
            <person name="Templeton M."/>
            <person name="Yandava C."/>
            <person name="Yarden O."/>
            <person name="Zeng Q."/>
            <person name="Rollins J.A."/>
            <person name="Lebrun M.H."/>
            <person name="Dickman M."/>
        </authorList>
    </citation>
    <scope>NUCLEOTIDE SEQUENCE [LARGE SCALE GENOMIC DNA]</scope>
    <source>
        <strain evidence="3">ATCC 18683 / 1980 / Ss-1</strain>
    </source>
</reference>
<name>A7EBQ3_SCLS1</name>
<dbReference type="RefSeq" id="XP_001596519.1">
    <property type="nucleotide sequence ID" value="XM_001596469.1"/>
</dbReference>
<evidence type="ECO:0000313" key="3">
    <source>
        <dbReference type="Proteomes" id="UP000001312"/>
    </source>
</evidence>
<dbReference type="AlphaFoldDB" id="A7EBQ3"/>